<gene>
    <name evidence="5" type="ORF">LJ757_16860</name>
</gene>
<dbReference type="PANTHER" id="PTHR21666:SF289">
    <property type="entry name" value="L-ALA--D-GLU ENDOPEPTIDASE"/>
    <property type="match status" value="1"/>
</dbReference>
<dbReference type="InterPro" id="IPR050570">
    <property type="entry name" value="Cell_wall_metabolism_enzyme"/>
</dbReference>
<organism evidence="5 6">
    <name type="scientific">Arthrobacter caoxuetaonis</name>
    <dbReference type="NCBI Taxonomy" id="2886935"/>
    <lineage>
        <taxon>Bacteria</taxon>
        <taxon>Bacillati</taxon>
        <taxon>Actinomycetota</taxon>
        <taxon>Actinomycetes</taxon>
        <taxon>Micrococcales</taxon>
        <taxon>Micrococcaceae</taxon>
        <taxon>Arthrobacter</taxon>
    </lineage>
</organism>
<feature type="chain" id="PRO_5040811027" evidence="3">
    <location>
        <begin position="33"/>
        <end position="223"/>
    </location>
</feature>
<evidence type="ECO:0000256" key="2">
    <source>
        <dbReference type="SAM" id="MobiDB-lite"/>
    </source>
</evidence>
<evidence type="ECO:0000256" key="3">
    <source>
        <dbReference type="SAM" id="SignalP"/>
    </source>
</evidence>
<dbReference type="EMBL" id="JAJFZV010000018">
    <property type="protein sequence ID" value="MCC3299466.1"/>
    <property type="molecule type" value="Genomic_DNA"/>
</dbReference>
<feature type="region of interest" description="Disordered" evidence="2">
    <location>
        <begin position="91"/>
        <end position="110"/>
    </location>
</feature>
<comment type="caution">
    <text evidence="5">The sequence shown here is derived from an EMBL/GenBank/DDBJ whole genome shotgun (WGS) entry which is preliminary data.</text>
</comment>
<feature type="signal peptide" evidence="3">
    <location>
        <begin position="1"/>
        <end position="32"/>
    </location>
</feature>
<dbReference type="Gene3D" id="2.70.70.10">
    <property type="entry name" value="Glucose Permease (Domain IIA)"/>
    <property type="match status" value="1"/>
</dbReference>
<dbReference type="AlphaFoldDB" id="A0A9X1MGN0"/>
<sequence length="223" mass="23343">MNTNRKNTRTPAGKRIGAVMALALAGTLGAGAPPAPLEAEPAPSLERIAHPDKPRKITAPADAEVSFSREMVTSSHDEDRRLRVLLRRHGADTSGSLSSPLEVPRRTSPFGGRISPITGDPTEFHSGQDFGAPCGTDVAATASGTVISSGWHPYGGGNRVEIDHGGGLVTTYNHLTSSHVRPGQKVDRGQSIATVGTTGASTGCHLHFEVVLNGKHIDPLGWL</sequence>
<name>A0A9X1MGN0_9MICC</name>
<feature type="domain" description="M23ase beta-sheet core" evidence="4">
    <location>
        <begin position="124"/>
        <end position="219"/>
    </location>
</feature>
<dbReference type="SUPFAM" id="SSF51261">
    <property type="entry name" value="Duplicated hybrid motif"/>
    <property type="match status" value="1"/>
</dbReference>
<dbReference type="RefSeq" id="WP_227897452.1">
    <property type="nucleotide sequence ID" value="NZ_CP099467.1"/>
</dbReference>
<dbReference type="InterPro" id="IPR016047">
    <property type="entry name" value="M23ase_b-sheet_dom"/>
</dbReference>
<evidence type="ECO:0000256" key="1">
    <source>
        <dbReference type="ARBA" id="ARBA00022729"/>
    </source>
</evidence>
<dbReference type="Proteomes" id="UP001139158">
    <property type="component" value="Unassembled WGS sequence"/>
</dbReference>
<keyword evidence="1 3" id="KW-0732">Signal</keyword>
<reference evidence="5" key="1">
    <citation type="submission" date="2021-10" db="EMBL/GenBank/DDBJ databases">
        <title>Novel species in genus Arthrobacter.</title>
        <authorList>
            <person name="Liu Y."/>
        </authorList>
    </citation>
    <scope>NUCLEOTIDE SEQUENCE</scope>
    <source>
        <strain evidence="5">Zg-Y453</strain>
    </source>
</reference>
<dbReference type="Pfam" id="PF01551">
    <property type="entry name" value="Peptidase_M23"/>
    <property type="match status" value="1"/>
</dbReference>
<dbReference type="GO" id="GO:0004222">
    <property type="term" value="F:metalloendopeptidase activity"/>
    <property type="evidence" value="ECO:0007669"/>
    <property type="project" value="TreeGrafter"/>
</dbReference>
<evidence type="ECO:0000259" key="4">
    <source>
        <dbReference type="Pfam" id="PF01551"/>
    </source>
</evidence>
<dbReference type="PANTHER" id="PTHR21666">
    <property type="entry name" value="PEPTIDASE-RELATED"/>
    <property type="match status" value="1"/>
</dbReference>
<accession>A0A9X1MGN0</accession>
<dbReference type="InterPro" id="IPR011055">
    <property type="entry name" value="Dup_hybrid_motif"/>
</dbReference>
<evidence type="ECO:0000313" key="6">
    <source>
        <dbReference type="Proteomes" id="UP001139158"/>
    </source>
</evidence>
<keyword evidence="6" id="KW-1185">Reference proteome</keyword>
<proteinExistence type="predicted"/>
<dbReference type="CDD" id="cd12797">
    <property type="entry name" value="M23_peptidase"/>
    <property type="match status" value="1"/>
</dbReference>
<evidence type="ECO:0000313" key="5">
    <source>
        <dbReference type="EMBL" id="MCC3299466.1"/>
    </source>
</evidence>
<protein>
    <submittedName>
        <fullName evidence="5">M23 family metallopeptidase</fullName>
    </submittedName>
</protein>